<dbReference type="Proteomes" id="UP000054262">
    <property type="component" value="Unassembled WGS sequence"/>
</dbReference>
<comment type="caution">
    <text evidence="2">The sequence shown here is derived from an EMBL/GenBank/DDBJ whole genome shotgun (WGS) entry which is preliminary data.</text>
</comment>
<keyword evidence="3" id="KW-1185">Reference proteome</keyword>
<proteinExistence type="predicted"/>
<feature type="transmembrane region" description="Helical" evidence="1">
    <location>
        <begin position="6"/>
        <end position="26"/>
    </location>
</feature>
<gene>
    <name evidence="2" type="ORF">MB2181_00825</name>
</gene>
<keyword evidence="1" id="KW-0812">Transmembrane</keyword>
<keyword evidence="1" id="KW-1133">Transmembrane helix</keyword>
<keyword evidence="1" id="KW-0472">Membrane</keyword>
<protein>
    <submittedName>
        <fullName evidence="2">Uncharacterized protein</fullName>
    </submittedName>
</protein>
<accession>A0P4W2</accession>
<reference evidence="2 3" key="1">
    <citation type="submission" date="2006-11" db="EMBL/GenBank/DDBJ databases">
        <authorList>
            <person name="Giovannoni S."/>
            <person name="Vergin K."/>
            <person name="Ferriera S."/>
            <person name="Johnson J."/>
            <person name="Kravitz S."/>
            <person name="Beeson K."/>
            <person name="Sutton G."/>
            <person name="Rogers Y.-H."/>
            <person name="Friedman R."/>
            <person name="Frazier M."/>
            <person name="Venter J.C."/>
        </authorList>
    </citation>
    <scope>NUCLEOTIDE SEQUENCE [LARGE SCALE GENOMIC DNA]</scope>
    <source>
        <strain evidence="2 3">HTCC2181</strain>
    </source>
</reference>
<evidence type="ECO:0000256" key="1">
    <source>
        <dbReference type="SAM" id="Phobius"/>
    </source>
</evidence>
<dbReference type="AlphaFoldDB" id="A0P4W2"/>
<organism evidence="2 3">
    <name type="scientific">Methylophilales bacterium HTCC2181</name>
    <dbReference type="NCBI Taxonomy" id="383631"/>
    <lineage>
        <taxon>Bacteria</taxon>
        <taxon>Pseudomonadati</taxon>
        <taxon>Pseudomonadota</taxon>
        <taxon>Betaproteobacteria</taxon>
        <taxon>Nitrosomonadales</taxon>
        <taxon>OM43 clade</taxon>
    </lineage>
</organism>
<dbReference type="EMBL" id="AAUX01000001">
    <property type="protein sequence ID" value="EAV46572.1"/>
    <property type="molecule type" value="Genomic_DNA"/>
</dbReference>
<evidence type="ECO:0000313" key="2">
    <source>
        <dbReference type="EMBL" id="EAV46572.1"/>
    </source>
</evidence>
<evidence type="ECO:0000313" key="3">
    <source>
        <dbReference type="Proteomes" id="UP000054262"/>
    </source>
</evidence>
<name>A0P4W2_9PROT</name>
<sequence>MNNGVMHSFFYFILLILSYSSVYSLPMGYKNSVMMMGDINANQITTDINYAISASSALGIRLLYIDIKGESPQIVKEGSITHRLMRSNKPGSQSNLWLFGGIGNLSSSESPSASITTYSPGFQVDYETRRVYLSLYNRLLRGSHINHDVFSIKGGFSLYKTTYDQTQPWFIMEINHMNGVKQSTQFIPTLRLINKNLYFELGINQKAKPNISLMYVF</sequence>